<sequence>MTTKERHNSHNPSNIAAETMQLQLLVKVAPRAGNNKYRLPSAPQTPSLNYGDTPARHISMANTRIDVLSFVYCLLDSNRLGQVAREINIETLKNSQPVSNQLQGNDVEKTLKAINSLRDLDLLSFRVLKLGIVRVAKDDGFAFTCNDLLVGIERLLENLITSEDHDDGHIGIDQGQHTVL</sequence>
<evidence type="ECO:0000313" key="1">
    <source>
        <dbReference type="EMBL" id="JAV58899.1"/>
    </source>
</evidence>
<reference evidence="1" key="1">
    <citation type="journal article" date="2016" name="Sci. Rep.">
        <title>Molecular characterization of firefly nuptial gifts: a multi-omics approach sheds light on postcopulatory sexual selection.</title>
        <authorList>
            <person name="Al-Wathiqui N."/>
            <person name="Fallon T.R."/>
            <person name="South A."/>
            <person name="Weng J.K."/>
            <person name="Lewis S.M."/>
        </authorList>
    </citation>
    <scope>NUCLEOTIDE SEQUENCE</scope>
</reference>
<dbReference type="AlphaFoldDB" id="A0A1Y1KBS7"/>
<organism evidence="1">
    <name type="scientific">Photinus pyralis</name>
    <name type="common">Common eastern firefly</name>
    <name type="synonym">Lampyris pyralis</name>
    <dbReference type="NCBI Taxonomy" id="7054"/>
    <lineage>
        <taxon>Eukaryota</taxon>
        <taxon>Metazoa</taxon>
        <taxon>Ecdysozoa</taxon>
        <taxon>Arthropoda</taxon>
        <taxon>Hexapoda</taxon>
        <taxon>Insecta</taxon>
        <taxon>Pterygota</taxon>
        <taxon>Neoptera</taxon>
        <taxon>Endopterygota</taxon>
        <taxon>Coleoptera</taxon>
        <taxon>Polyphaga</taxon>
        <taxon>Elateriformia</taxon>
        <taxon>Elateroidea</taxon>
        <taxon>Lampyridae</taxon>
        <taxon>Lampyrinae</taxon>
        <taxon>Photinus</taxon>
    </lineage>
</organism>
<proteinExistence type="predicted"/>
<dbReference type="EMBL" id="GEZM01087037">
    <property type="protein sequence ID" value="JAV58899.1"/>
    <property type="molecule type" value="Transcribed_RNA"/>
</dbReference>
<protein>
    <submittedName>
        <fullName evidence="1">Uncharacterized protein</fullName>
    </submittedName>
</protein>
<name>A0A1Y1KBS7_PHOPY</name>
<accession>A0A1Y1KBS7</accession>